<name>A0A3N4L351_9PEZI</name>
<gene>
    <name evidence="3" type="ORF">P167DRAFT_542437</name>
</gene>
<protein>
    <recommendedName>
        <fullName evidence="2">Endo-1,3(4)-beta-glucanase 1 carbohydrate binding domain-containing protein</fullName>
    </recommendedName>
</protein>
<dbReference type="AlphaFoldDB" id="A0A3N4L351"/>
<evidence type="ECO:0000259" key="2">
    <source>
        <dbReference type="Pfam" id="PF10645"/>
    </source>
</evidence>
<evidence type="ECO:0000313" key="3">
    <source>
        <dbReference type="EMBL" id="RPB16178.1"/>
    </source>
</evidence>
<reference evidence="3 4" key="1">
    <citation type="journal article" date="2018" name="Nat. Ecol. Evol.">
        <title>Pezizomycetes genomes reveal the molecular basis of ectomycorrhizal truffle lifestyle.</title>
        <authorList>
            <person name="Murat C."/>
            <person name="Payen T."/>
            <person name="Noel B."/>
            <person name="Kuo A."/>
            <person name="Morin E."/>
            <person name="Chen J."/>
            <person name="Kohler A."/>
            <person name="Krizsan K."/>
            <person name="Balestrini R."/>
            <person name="Da Silva C."/>
            <person name="Montanini B."/>
            <person name="Hainaut M."/>
            <person name="Levati E."/>
            <person name="Barry K.W."/>
            <person name="Belfiori B."/>
            <person name="Cichocki N."/>
            <person name="Clum A."/>
            <person name="Dockter R.B."/>
            <person name="Fauchery L."/>
            <person name="Guy J."/>
            <person name="Iotti M."/>
            <person name="Le Tacon F."/>
            <person name="Lindquist E.A."/>
            <person name="Lipzen A."/>
            <person name="Malagnac F."/>
            <person name="Mello A."/>
            <person name="Molinier V."/>
            <person name="Miyauchi S."/>
            <person name="Poulain J."/>
            <person name="Riccioni C."/>
            <person name="Rubini A."/>
            <person name="Sitrit Y."/>
            <person name="Splivallo R."/>
            <person name="Traeger S."/>
            <person name="Wang M."/>
            <person name="Zifcakova L."/>
            <person name="Wipf D."/>
            <person name="Zambonelli A."/>
            <person name="Paolocci F."/>
            <person name="Nowrousian M."/>
            <person name="Ottonello S."/>
            <person name="Baldrian P."/>
            <person name="Spatafora J.W."/>
            <person name="Henrissat B."/>
            <person name="Nagy L.G."/>
            <person name="Aury J.M."/>
            <person name="Wincker P."/>
            <person name="Grigoriev I.V."/>
            <person name="Bonfante P."/>
            <person name="Martin F.M."/>
        </authorList>
    </citation>
    <scope>NUCLEOTIDE SEQUENCE [LARGE SCALE GENOMIC DNA]</scope>
    <source>
        <strain evidence="3 4">CCBAS932</strain>
    </source>
</reference>
<sequence length="121" mass="13108">MKYILTTFILPFCIFPHLTTAVKPTLCGGIEYDIAKYVCINDRKLCPTDAPDPCGHACFNVMGGKGRYFCDPQGSILREMIAVPISTSTVTSETPPVTVTTIIFVNRSATTTPNPGAVYEA</sequence>
<evidence type="ECO:0000313" key="4">
    <source>
        <dbReference type="Proteomes" id="UP000277580"/>
    </source>
</evidence>
<dbReference type="Proteomes" id="UP000277580">
    <property type="component" value="Unassembled WGS sequence"/>
</dbReference>
<dbReference type="GO" id="GO:0030246">
    <property type="term" value="F:carbohydrate binding"/>
    <property type="evidence" value="ECO:0007669"/>
    <property type="project" value="InterPro"/>
</dbReference>
<feature type="domain" description="Endo-1,3(4)-beta-glucanase 1 carbohydrate binding" evidence="2">
    <location>
        <begin position="27"/>
        <end position="60"/>
    </location>
</feature>
<keyword evidence="1" id="KW-0732">Signal</keyword>
<evidence type="ECO:0000256" key="1">
    <source>
        <dbReference type="SAM" id="SignalP"/>
    </source>
</evidence>
<dbReference type="InterPro" id="IPR018909">
    <property type="entry name" value="Eng1_septum"/>
</dbReference>
<organism evidence="3 4">
    <name type="scientific">Morchella conica CCBAS932</name>
    <dbReference type="NCBI Taxonomy" id="1392247"/>
    <lineage>
        <taxon>Eukaryota</taxon>
        <taxon>Fungi</taxon>
        <taxon>Dikarya</taxon>
        <taxon>Ascomycota</taxon>
        <taxon>Pezizomycotina</taxon>
        <taxon>Pezizomycetes</taxon>
        <taxon>Pezizales</taxon>
        <taxon>Morchellaceae</taxon>
        <taxon>Morchella</taxon>
    </lineage>
</organism>
<accession>A0A3N4L351</accession>
<dbReference type="Pfam" id="PF10645">
    <property type="entry name" value="Carb_bind"/>
    <property type="match status" value="1"/>
</dbReference>
<feature type="chain" id="PRO_5018007236" description="Endo-1,3(4)-beta-glucanase 1 carbohydrate binding domain-containing protein" evidence="1">
    <location>
        <begin position="22"/>
        <end position="121"/>
    </location>
</feature>
<keyword evidence="4" id="KW-1185">Reference proteome</keyword>
<dbReference type="EMBL" id="ML119110">
    <property type="protein sequence ID" value="RPB16178.1"/>
    <property type="molecule type" value="Genomic_DNA"/>
</dbReference>
<proteinExistence type="predicted"/>
<dbReference type="OrthoDB" id="10334290at2759"/>
<dbReference type="InParanoid" id="A0A3N4L351"/>
<feature type="signal peptide" evidence="1">
    <location>
        <begin position="1"/>
        <end position="21"/>
    </location>
</feature>